<dbReference type="InterPro" id="IPR001296">
    <property type="entry name" value="Glyco_trans_1"/>
</dbReference>
<protein>
    <submittedName>
        <fullName evidence="3">Glycosyltransferase</fullName>
    </submittedName>
</protein>
<dbReference type="EMBL" id="CP067421">
    <property type="protein sequence ID" value="QQP92767.1"/>
    <property type="molecule type" value="Genomic_DNA"/>
</dbReference>
<dbReference type="SUPFAM" id="SSF53756">
    <property type="entry name" value="UDP-Glycosyltransferase/glycogen phosphorylase"/>
    <property type="match status" value="1"/>
</dbReference>
<keyword evidence="3" id="KW-0614">Plasmid</keyword>
<gene>
    <name evidence="3" type="ORF">IGS68_30390</name>
</gene>
<reference evidence="3" key="1">
    <citation type="submission" date="2021-02" db="EMBL/GenBank/DDBJ databases">
        <title>Skermanella TT6 skin isolate.</title>
        <authorList>
            <person name="Lee K."/>
            <person name="Ganzorig M."/>
        </authorList>
    </citation>
    <scope>NUCLEOTIDE SEQUENCE</scope>
    <source>
        <strain evidence="3">TT6</strain>
    </source>
</reference>
<accession>A0ABX7BEF2</accession>
<dbReference type="PANTHER" id="PTHR12526:SF638">
    <property type="entry name" value="SPORE COAT PROTEIN SA"/>
    <property type="match status" value="1"/>
</dbReference>
<dbReference type="Gene3D" id="3.40.50.2000">
    <property type="entry name" value="Glycogen Phosphorylase B"/>
    <property type="match status" value="2"/>
</dbReference>
<dbReference type="InterPro" id="IPR028098">
    <property type="entry name" value="Glyco_trans_4-like_N"/>
</dbReference>
<evidence type="ECO:0000259" key="1">
    <source>
        <dbReference type="Pfam" id="PF00534"/>
    </source>
</evidence>
<evidence type="ECO:0000313" key="3">
    <source>
        <dbReference type="EMBL" id="QQP92767.1"/>
    </source>
</evidence>
<feature type="domain" description="Glycosyltransferase subfamily 4-like N-terminal" evidence="2">
    <location>
        <begin position="10"/>
        <end position="125"/>
    </location>
</feature>
<dbReference type="Pfam" id="PF00534">
    <property type="entry name" value="Glycos_transf_1"/>
    <property type="match status" value="1"/>
</dbReference>
<dbReference type="RefSeq" id="WP_201081932.1">
    <property type="nucleotide sequence ID" value="NZ_CP067421.1"/>
</dbReference>
<dbReference type="Proteomes" id="UP000595197">
    <property type="component" value="Plasmid pTT6-1"/>
</dbReference>
<name>A0ABX7BEF2_9PROT</name>
<proteinExistence type="predicted"/>
<sequence>MGMLKVALEHEGVEVGVIHRPQWRLTDVAEVLRAIKSQEPDVIHMQYPTHGFRAGLFPHLLIGLPKRLPTVVTLHDYIGQQRLRRLSMSAFSLASRIVLTADHEAEAFRRLHPWKAHQVTTIPIGSNIGGGIWCPGDQFTIIHFGMLRPGKGIEEMLTFARLVRQAGLDWRIVVVGAIVPHIAGYADTIMSMPGAEHIEWKLNQPAEEVGRLLRTSHVAYFPVPSGVHERRGSLLAAAANGVPLVARVGVDTRPEVTDHLVAAATPADAVDAIMSLREGDRLARQASVASRFSERFAWPYLAARYRDVFAKAMARNVRRRGFMEHSVKSGRMDESG</sequence>
<dbReference type="PANTHER" id="PTHR12526">
    <property type="entry name" value="GLYCOSYLTRANSFERASE"/>
    <property type="match status" value="1"/>
</dbReference>
<evidence type="ECO:0000313" key="4">
    <source>
        <dbReference type="Proteomes" id="UP000595197"/>
    </source>
</evidence>
<evidence type="ECO:0000259" key="2">
    <source>
        <dbReference type="Pfam" id="PF13579"/>
    </source>
</evidence>
<dbReference type="Pfam" id="PF13579">
    <property type="entry name" value="Glyco_trans_4_4"/>
    <property type="match status" value="1"/>
</dbReference>
<organism evidence="3 4">
    <name type="scientific">Skermanella cutis</name>
    <dbReference type="NCBI Taxonomy" id="2775420"/>
    <lineage>
        <taxon>Bacteria</taxon>
        <taxon>Pseudomonadati</taxon>
        <taxon>Pseudomonadota</taxon>
        <taxon>Alphaproteobacteria</taxon>
        <taxon>Rhodospirillales</taxon>
        <taxon>Azospirillaceae</taxon>
        <taxon>Skermanella</taxon>
    </lineage>
</organism>
<geneLocation type="plasmid" evidence="3 4">
    <name>pTT6-1</name>
</geneLocation>
<feature type="domain" description="Glycosyl transferase family 1" evidence="1">
    <location>
        <begin position="136"/>
        <end position="283"/>
    </location>
</feature>
<keyword evidence="4" id="KW-1185">Reference proteome</keyword>